<dbReference type="Proteomes" id="UP000499080">
    <property type="component" value="Unassembled WGS sequence"/>
</dbReference>
<dbReference type="AlphaFoldDB" id="A0A4Y2LNZ5"/>
<gene>
    <name evidence="1" type="ORF">AVEN_196926_1</name>
</gene>
<dbReference type="PANTHER" id="PTHR38681">
    <property type="entry name" value="RETROVIRUS-RELATED POL POLYPROTEIN FROM TRANSPOSON 412-LIKE PROTEIN-RELATED"/>
    <property type="match status" value="1"/>
</dbReference>
<comment type="caution">
    <text evidence="1">The sequence shown here is derived from an EMBL/GenBank/DDBJ whole genome shotgun (WGS) entry which is preliminary data.</text>
</comment>
<dbReference type="OrthoDB" id="775972at2759"/>
<evidence type="ECO:0000313" key="2">
    <source>
        <dbReference type="Proteomes" id="UP000499080"/>
    </source>
</evidence>
<name>A0A4Y2LNZ5_ARAVE</name>
<organism evidence="1 2">
    <name type="scientific">Araneus ventricosus</name>
    <name type="common">Orbweaver spider</name>
    <name type="synonym">Epeira ventricosa</name>
    <dbReference type="NCBI Taxonomy" id="182803"/>
    <lineage>
        <taxon>Eukaryota</taxon>
        <taxon>Metazoa</taxon>
        <taxon>Ecdysozoa</taxon>
        <taxon>Arthropoda</taxon>
        <taxon>Chelicerata</taxon>
        <taxon>Arachnida</taxon>
        <taxon>Araneae</taxon>
        <taxon>Araneomorphae</taxon>
        <taxon>Entelegynae</taxon>
        <taxon>Araneoidea</taxon>
        <taxon>Araneidae</taxon>
        <taxon>Araneus</taxon>
    </lineage>
</organism>
<reference evidence="1 2" key="1">
    <citation type="journal article" date="2019" name="Sci. Rep.">
        <title>Orb-weaving spider Araneus ventricosus genome elucidates the spidroin gene catalogue.</title>
        <authorList>
            <person name="Kono N."/>
            <person name="Nakamura H."/>
            <person name="Ohtoshi R."/>
            <person name="Moran D.A.P."/>
            <person name="Shinohara A."/>
            <person name="Yoshida Y."/>
            <person name="Fujiwara M."/>
            <person name="Mori M."/>
            <person name="Tomita M."/>
            <person name="Arakawa K."/>
        </authorList>
    </citation>
    <scope>NUCLEOTIDE SEQUENCE [LARGE SCALE GENOMIC DNA]</scope>
</reference>
<dbReference type="EMBL" id="BGPR01006152">
    <property type="protein sequence ID" value="GBN16471.1"/>
    <property type="molecule type" value="Genomic_DNA"/>
</dbReference>
<proteinExistence type="predicted"/>
<keyword evidence="2" id="KW-1185">Reference proteome</keyword>
<protein>
    <submittedName>
        <fullName evidence="1">Uncharacterized protein</fullName>
    </submittedName>
</protein>
<accession>A0A4Y2LNZ5</accession>
<evidence type="ECO:0000313" key="1">
    <source>
        <dbReference type="EMBL" id="GBN16471.1"/>
    </source>
</evidence>
<dbReference type="PANTHER" id="PTHR38681:SF1">
    <property type="entry name" value="RETROVIRUS-RELATED POL POLYPROTEIN FROM TRANSPOSON 412-LIKE PROTEIN"/>
    <property type="match status" value="1"/>
</dbReference>
<sequence>MRYIAGGDNVVADTFSRILHINLLNLNDLSGLAEDQFSDHELQSLMGSGTGLELRPMYFASSIKPLYFDVSTDTVRPLVSTTHHGSNSVFVRDDLVKASHVFLRTVRVRKSLEPPYACPCKVLSRAAKVFTVEIDGKPTTVSKDRLKTAHLFPDEVASKIFPPAPAYKAQKLEVFTRYGRRVLFRMRSLSRYFLQFLHIKPRSWKSSLDMEDGYFSVSRAQAKNCQIM</sequence>